<keyword evidence="4" id="KW-1185">Reference proteome</keyword>
<keyword evidence="1" id="KW-0732">Signal</keyword>
<protein>
    <recommendedName>
        <fullName evidence="2">Secreted protein CSS2 C-terminal domain-containing protein</fullName>
    </recommendedName>
</protein>
<reference evidence="4" key="1">
    <citation type="journal article" date="2017" name="Nat. Microbiol.">
        <title>Global analysis of biosynthetic gene clusters reveals vast potential of secondary metabolite production in Penicillium species.</title>
        <authorList>
            <person name="Nielsen J.C."/>
            <person name="Grijseels S."/>
            <person name="Prigent S."/>
            <person name="Ji B."/>
            <person name="Dainat J."/>
            <person name="Nielsen K.F."/>
            <person name="Frisvad J.C."/>
            <person name="Workman M."/>
            <person name="Nielsen J."/>
        </authorList>
    </citation>
    <scope>NUCLEOTIDE SEQUENCE [LARGE SCALE GENOMIC DNA]</scope>
    <source>
        <strain evidence="4">IBT 31811</strain>
    </source>
</reference>
<sequence length="202" mass="21222">MVNASKIVSALFAFGLVGGGSAEYNATDGTVTYFPLSEEWAGEGSDMTVSFDKVHADYISVFNGTDSLEKRRIIDVEATAAVVTAGSSVILAANAGINIYNFIADVIKSKSNSNSCSMTIGSDSDGHGHVEGYAYEATTSGSKCDTTSERKTILAAVRKCADWLHTHGAVTGCCQFSHGGTWKGHLRLSANNGKYPASSVRC</sequence>
<dbReference type="EMBL" id="MDYN01000028">
    <property type="protein sequence ID" value="OQD81318.1"/>
    <property type="molecule type" value="Genomic_DNA"/>
</dbReference>
<dbReference type="AlphaFoldDB" id="A0A1V6PWC9"/>
<dbReference type="Proteomes" id="UP000191672">
    <property type="component" value="Unassembled WGS sequence"/>
</dbReference>
<dbReference type="OrthoDB" id="5059029at2759"/>
<dbReference type="InterPro" id="IPR046624">
    <property type="entry name" value="CSS2_C"/>
</dbReference>
<feature type="domain" description="Secreted protein CSS2 C-terminal" evidence="2">
    <location>
        <begin position="65"/>
        <end position="192"/>
    </location>
</feature>
<gene>
    <name evidence="3" type="ORF">PENANT_c028G05528</name>
</gene>
<feature type="chain" id="PRO_5012731875" description="Secreted protein CSS2 C-terminal domain-containing protein" evidence="1">
    <location>
        <begin position="23"/>
        <end position="202"/>
    </location>
</feature>
<feature type="signal peptide" evidence="1">
    <location>
        <begin position="1"/>
        <end position="22"/>
    </location>
</feature>
<accession>A0A1V6PWC9</accession>
<proteinExistence type="predicted"/>
<evidence type="ECO:0000313" key="4">
    <source>
        <dbReference type="Proteomes" id="UP000191672"/>
    </source>
</evidence>
<name>A0A1V6PWC9_9EURO</name>
<comment type="caution">
    <text evidence="3">The sequence shown here is derived from an EMBL/GenBank/DDBJ whole genome shotgun (WGS) entry which is preliminary data.</text>
</comment>
<organism evidence="3 4">
    <name type="scientific">Penicillium antarcticum</name>
    <dbReference type="NCBI Taxonomy" id="416450"/>
    <lineage>
        <taxon>Eukaryota</taxon>
        <taxon>Fungi</taxon>
        <taxon>Dikarya</taxon>
        <taxon>Ascomycota</taxon>
        <taxon>Pezizomycotina</taxon>
        <taxon>Eurotiomycetes</taxon>
        <taxon>Eurotiomycetidae</taxon>
        <taxon>Eurotiales</taxon>
        <taxon>Aspergillaceae</taxon>
        <taxon>Penicillium</taxon>
    </lineage>
</organism>
<dbReference type="Pfam" id="PF20521">
    <property type="entry name" value="DUF6736"/>
    <property type="match status" value="1"/>
</dbReference>
<evidence type="ECO:0000256" key="1">
    <source>
        <dbReference type="SAM" id="SignalP"/>
    </source>
</evidence>
<evidence type="ECO:0000313" key="3">
    <source>
        <dbReference type="EMBL" id="OQD81318.1"/>
    </source>
</evidence>
<evidence type="ECO:0000259" key="2">
    <source>
        <dbReference type="Pfam" id="PF20521"/>
    </source>
</evidence>